<evidence type="ECO:0000256" key="6">
    <source>
        <dbReference type="SAM" id="Phobius"/>
    </source>
</evidence>
<dbReference type="Pfam" id="PF03176">
    <property type="entry name" value="MMPL"/>
    <property type="match status" value="2"/>
</dbReference>
<feature type="transmembrane region" description="Helical" evidence="6">
    <location>
        <begin position="920"/>
        <end position="944"/>
    </location>
</feature>
<feature type="transmembrane region" description="Helical" evidence="6">
    <location>
        <begin position="18"/>
        <end position="37"/>
    </location>
</feature>
<evidence type="ECO:0000256" key="1">
    <source>
        <dbReference type="ARBA" id="ARBA00004651"/>
    </source>
</evidence>
<dbReference type="PROSITE" id="PS50156">
    <property type="entry name" value="SSD"/>
    <property type="match status" value="1"/>
</dbReference>
<dbReference type="InterPro" id="IPR050545">
    <property type="entry name" value="Mycobact_MmpL"/>
</dbReference>
<keyword evidence="3 6" id="KW-0812">Transmembrane</keyword>
<feature type="transmembrane region" description="Helical" evidence="6">
    <location>
        <begin position="829"/>
        <end position="858"/>
    </location>
</feature>
<keyword evidence="4 6" id="KW-1133">Transmembrane helix</keyword>
<dbReference type="PANTHER" id="PTHR33406">
    <property type="entry name" value="MEMBRANE PROTEIN MJ1562-RELATED"/>
    <property type="match status" value="1"/>
</dbReference>
<feature type="transmembrane region" description="Helical" evidence="6">
    <location>
        <begin position="878"/>
        <end position="899"/>
    </location>
</feature>
<evidence type="ECO:0000256" key="2">
    <source>
        <dbReference type="ARBA" id="ARBA00022475"/>
    </source>
</evidence>
<feature type="transmembrane region" description="Helical" evidence="6">
    <location>
        <begin position="396"/>
        <end position="416"/>
    </location>
</feature>
<feature type="transmembrane region" description="Helical" evidence="6">
    <location>
        <begin position="327"/>
        <end position="349"/>
    </location>
</feature>
<evidence type="ECO:0000259" key="7">
    <source>
        <dbReference type="PROSITE" id="PS50156"/>
    </source>
</evidence>
<dbReference type="SUPFAM" id="SSF82866">
    <property type="entry name" value="Multidrug efflux transporter AcrB transmembrane domain"/>
    <property type="match status" value="2"/>
</dbReference>
<dbReference type="PANTHER" id="PTHR33406:SF13">
    <property type="entry name" value="MEMBRANE PROTEIN YDFJ"/>
    <property type="match status" value="1"/>
</dbReference>
<feature type="transmembrane region" description="Helical" evidence="6">
    <location>
        <begin position="302"/>
        <end position="320"/>
    </location>
</feature>
<dbReference type="AlphaFoldDB" id="A0A1W1DHZ7"/>
<reference evidence="8" key="1">
    <citation type="submission" date="2016-10" db="EMBL/GenBank/DDBJ databases">
        <authorList>
            <person name="de Groot N.N."/>
        </authorList>
    </citation>
    <scope>NUCLEOTIDE SEQUENCE</scope>
</reference>
<protein>
    <recommendedName>
        <fullName evidence="7">SSD domain-containing protein</fullName>
    </recommendedName>
</protein>
<comment type="subcellular location">
    <subcellularLocation>
        <location evidence="1">Cell membrane</location>
        <topology evidence="1">Multi-pass membrane protein</topology>
    </subcellularLocation>
</comment>
<sequence>MNNFASKYAAFVVANRKVILALMAVFTLFMGYFVQFLDIRNDPDTLLPESNRYVATNAYGEQKFGFGNIMVVGFVLKDCIGGDNPYSDADEIINFDPETGLRINESAPAKMTQAICENAGGAWEDSADVYQPWFINMVQKAHNDMVALDHARGNNFMDIAAQKIKYMGTSEDGGLKFERLIPVAGINATDKQVADKQLAHLKKGIETNPVLAPMLMLKQAKDGTRCEFAQEGWYDDEVCKAKGFFIVGDYADTVKTDYLPWVTSTIDLVNNIKAKHGDRVEVRIAGEPYFLAFMLYDLVQKWWLFVISFLIVVAMLWYLNKGWRGSVFPLIGVVATIIITLGLMGFTAYKLTTMMVLTPMLLLAIGTGHAVQVVRRYQSELHGDKRIKPLTAAEKAIAATIIPATLAIVTDMVGFFTLSFVDISFYKAYAYFGMFGMMTILITTTTVAPILMAMFPGKDTERDASMTDASAFEKGMAKTLTAVITGKMKIIPIGMIVALVAWSAVQTKVLSPTAESAMPGVEVGINYSRAAFKYDSDANIDLRRLGEVMPGVISVNIPVIGKPEHFPMLPACEYDGSQSPGTKCWDEDEDDPQGAFNHAEVMAAIEKTEDWMRSHPNIGFTGSYIQFLKIVNMLMMTPEGQEPNLKYFHVPNDKFIAANMDVYGDVDDPEWVPNANEIVTGFNGLLEANTNAGDLDSFVAKSWNEGVIMGFVNTMDPVKTHQTVKDIQKWFEDNKNEPGFDLVTWGFKSGDVITMPEVGVCSIESVNESNSPTKRQDCANENGDWVAKVVQIEDSGTTTMSVGGFLGATEATHDVAEVEYIKSPLVTALAIFIVAALIFGSPLVAAILTSTLLVTLFGQYGLGAYYTSVENWSGNLHFATLVSLSIAMGLGVDYGIYMISRLKEEMAATGGKWVESLQNTLETTGAAVFASIIVLLASFIPLLMTQLANTWALGVFISEALIIDVVLALTIIPLLIYIFKPKYVFGKKR</sequence>
<name>A0A1W1DHZ7_9ZZZZ</name>
<evidence type="ECO:0000313" key="8">
    <source>
        <dbReference type="EMBL" id="SFV80841.1"/>
    </source>
</evidence>
<dbReference type="InterPro" id="IPR000731">
    <property type="entry name" value="SSD"/>
</dbReference>
<dbReference type="GO" id="GO:0005886">
    <property type="term" value="C:plasma membrane"/>
    <property type="evidence" value="ECO:0007669"/>
    <property type="project" value="UniProtKB-SubCell"/>
</dbReference>
<dbReference type="EMBL" id="FPHV01000013">
    <property type="protein sequence ID" value="SFV80841.1"/>
    <property type="molecule type" value="Genomic_DNA"/>
</dbReference>
<feature type="transmembrane region" description="Helical" evidence="6">
    <location>
        <begin position="428"/>
        <end position="452"/>
    </location>
</feature>
<keyword evidence="2" id="KW-1003">Cell membrane</keyword>
<keyword evidence="5 6" id="KW-0472">Membrane</keyword>
<feature type="transmembrane region" description="Helical" evidence="6">
    <location>
        <begin position="355"/>
        <end position="375"/>
    </location>
</feature>
<gene>
    <name evidence="8" type="ORF">MNB_SUP05-6-868</name>
</gene>
<dbReference type="InterPro" id="IPR004869">
    <property type="entry name" value="MMPL_dom"/>
</dbReference>
<evidence type="ECO:0000256" key="3">
    <source>
        <dbReference type="ARBA" id="ARBA00022692"/>
    </source>
</evidence>
<dbReference type="Gene3D" id="1.20.1640.10">
    <property type="entry name" value="Multidrug efflux transporter AcrB transmembrane domain"/>
    <property type="match status" value="2"/>
</dbReference>
<organism evidence="8">
    <name type="scientific">hydrothermal vent metagenome</name>
    <dbReference type="NCBI Taxonomy" id="652676"/>
    <lineage>
        <taxon>unclassified sequences</taxon>
        <taxon>metagenomes</taxon>
        <taxon>ecological metagenomes</taxon>
    </lineage>
</organism>
<evidence type="ECO:0000256" key="5">
    <source>
        <dbReference type="ARBA" id="ARBA00023136"/>
    </source>
</evidence>
<accession>A0A1W1DHZ7</accession>
<proteinExistence type="predicted"/>
<feature type="transmembrane region" description="Helical" evidence="6">
    <location>
        <begin position="950"/>
        <end position="979"/>
    </location>
</feature>
<evidence type="ECO:0000256" key="4">
    <source>
        <dbReference type="ARBA" id="ARBA00022989"/>
    </source>
</evidence>
<feature type="domain" description="SSD" evidence="7">
    <location>
        <begin position="330"/>
        <end position="454"/>
    </location>
</feature>